<feature type="transmembrane region" description="Helical" evidence="1">
    <location>
        <begin position="48"/>
        <end position="67"/>
    </location>
</feature>
<evidence type="ECO:0000313" key="3">
    <source>
        <dbReference type="Proteomes" id="UP000657574"/>
    </source>
</evidence>
<comment type="caution">
    <text evidence="2">The sequence shown here is derived from an EMBL/GenBank/DDBJ whole genome shotgun (WGS) entry which is preliminary data.</text>
</comment>
<protein>
    <submittedName>
        <fullName evidence="2">Uncharacterized protein</fullName>
    </submittedName>
</protein>
<feature type="transmembrane region" description="Helical" evidence="1">
    <location>
        <begin position="79"/>
        <end position="100"/>
    </location>
</feature>
<keyword evidence="3" id="KW-1185">Reference proteome</keyword>
<feature type="transmembrane region" description="Helical" evidence="1">
    <location>
        <begin position="173"/>
        <end position="192"/>
    </location>
</feature>
<evidence type="ECO:0000313" key="2">
    <source>
        <dbReference type="EMBL" id="GGJ69931.1"/>
    </source>
</evidence>
<dbReference type="Proteomes" id="UP000657574">
    <property type="component" value="Unassembled WGS sequence"/>
</dbReference>
<feature type="transmembrane region" description="Helical" evidence="1">
    <location>
        <begin position="16"/>
        <end position="36"/>
    </location>
</feature>
<dbReference type="AlphaFoldDB" id="A0A917PBG4"/>
<feature type="transmembrane region" description="Helical" evidence="1">
    <location>
        <begin position="112"/>
        <end position="136"/>
    </location>
</feature>
<gene>
    <name evidence="2" type="ORF">GCM10010121_095720</name>
</gene>
<dbReference type="RefSeq" id="WP_189317553.1">
    <property type="nucleotide sequence ID" value="NZ_BMQA01000116.1"/>
</dbReference>
<accession>A0A917PBG4</accession>
<name>A0A917PBG4_9ACTN</name>
<sequence length="204" mass="20462">MIGARLVWLYAVGRRVPFAVSAMAVCAAGLRIALLGHWDAYGALQLPLIFEAAAAVCVAATAASPFGEPERVAGPWLPFLRLAVTAALTAAAIGLLAAAGTGGHLSGGTLDVLRNVAGMTGIGLLCAAGLGGGLAWTGPTGYLVAAVYALYTQWHPPGLTTPWLWPARPPHDLGGALCAGSVFICGLAVVTARGARDPGAPAST</sequence>
<keyword evidence="1" id="KW-0812">Transmembrane</keyword>
<proteinExistence type="predicted"/>
<organism evidence="2 3">
    <name type="scientific">Streptomyces brasiliensis</name>
    <dbReference type="NCBI Taxonomy" id="1954"/>
    <lineage>
        <taxon>Bacteria</taxon>
        <taxon>Bacillati</taxon>
        <taxon>Actinomycetota</taxon>
        <taxon>Actinomycetes</taxon>
        <taxon>Kitasatosporales</taxon>
        <taxon>Streptomycetaceae</taxon>
        <taxon>Streptomyces</taxon>
    </lineage>
</organism>
<evidence type="ECO:0000256" key="1">
    <source>
        <dbReference type="SAM" id="Phobius"/>
    </source>
</evidence>
<keyword evidence="1" id="KW-1133">Transmembrane helix</keyword>
<reference evidence="2" key="2">
    <citation type="submission" date="2020-09" db="EMBL/GenBank/DDBJ databases">
        <authorList>
            <person name="Sun Q."/>
            <person name="Ohkuma M."/>
        </authorList>
    </citation>
    <scope>NUCLEOTIDE SEQUENCE</scope>
    <source>
        <strain evidence="2">JCM 3086</strain>
    </source>
</reference>
<keyword evidence="1" id="KW-0472">Membrane</keyword>
<reference evidence="2" key="1">
    <citation type="journal article" date="2014" name="Int. J. Syst. Evol. Microbiol.">
        <title>Complete genome sequence of Corynebacterium casei LMG S-19264T (=DSM 44701T), isolated from a smear-ripened cheese.</title>
        <authorList>
            <consortium name="US DOE Joint Genome Institute (JGI-PGF)"/>
            <person name="Walter F."/>
            <person name="Albersmeier A."/>
            <person name="Kalinowski J."/>
            <person name="Ruckert C."/>
        </authorList>
    </citation>
    <scope>NUCLEOTIDE SEQUENCE</scope>
    <source>
        <strain evidence="2">JCM 3086</strain>
    </source>
</reference>
<dbReference type="EMBL" id="BMQA01000116">
    <property type="protein sequence ID" value="GGJ69931.1"/>
    <property type="molecule type" value="Genomic_DNA"/>
</dbReference>